<dbReference type="RefSeq" id="WP_137450776.1">
    <property type="nucleotide sequence ID" value="NZ_SZZH01000004.1"/>
</dbReference>
<evidence type="ECO:0000256" key="2">
    <source>
        <dbReference type="ARBA" id="ARBA00023125"/>
    </source>
</evidence>
<dbReference type="InterPro" id="IPR011711">
    <property type="entry name" value="GntR_C"/>
</dbReference>
<dbReference type="CDD" id="cd07377">
    <property type="entry name" value="WHTH_GntR"/>
    <property type="match status" value="1"/>
</dbReference>
<dbReference type="GO" id="GO:0003677">
    <property type="term" value="F:DNA binding"/>
    <property type="evidence" value="ECO:0007669"/>
    <property type="project" value="UniProtKB-KW"/>
</dbReference>
<evidence type="ECO:0000313" key="6">
    <source>
        <dbReference type="EMBL" id="TKV57692.1"/>
    </source>
</evidence>
<keyword evidence="1" id="KW-0805">Transcription regulation</keyword>
<feature type="region of interest" description="Disordered" evidence="4">
    <location>
        <begin position="1"/>
        <end position="39"/>
    </location>
</feature>
<dbReference type="InterPro" id="IPR008920">
    <property type="entry name" value="TF_FadR/GntR_C"/>
</dbReference>
<accession>A0A4U6QCL3</accession>
<evidence type="ECO:0000313" key="7">
    <source>
        <dbReference type="Proteomes" id="UP000306985"/>
    </source>
</evidence>
<dbReference type="Pfam" id="PF00392">
    <property type="entry name" value="GntR"/>
    <property type="match status" value="1"/>
</dbReference>
<dbReference type="SMART" id="SM00895">
    <property type="entry name" value="FCD"/>
    <property type="match status" value="1"/>
</dbReference>
<sequence>MTGTATPIGAAAGAGRATAVDAGPPGDHAAAAGDGRSPSLSRSIYATVRERIILGQYPQGSRLPEARIGEELHVSRVPLREAVPLLERDGFVHTFPRRGAVVASWDGKAIDDLFDVRLALEVGAARHAARRAALGRSLDPLDAALAASQRAVTAGDAYGIACASTAYHEAVVAVAANDLLLRMMRTISGRITWLFYLSSGLPADDALTEHVALRDAIASGNERLAESVAYAHIEHDRRPTFAAMGMAADVVRP</sequence>
<feature type="compositionally biased region" description="Low complexity" evidence="4">
    <location>
        <begin position="1"/>
        <end position="35"/>
    </location>
</feature>
<reference evidence="6 7" key="1">
    <citation type="submission" date="2019-05" db="EMBL/GenBank/DDBJ databases">
        <title>Nakamurella sp. N5BH11, whole genome shotgun sequence.</title>
        <authorList>
            <person name="Tuo L."/>
        </authorList>
    </citation>
    <scope>NUCLEOTIDE SEQUENCE [LARGE SCALE GENOMIC DNA]</scope>
    <source>
        <strain evidence="6 7">N5BH11</strain>
    </source>
</reference>
<dbReference type="EMBL" id="SZZH01000004">
    <property type="protein sequence ID" value="TKV57692.1"/>
    <property type="molecule type" value="Genomic_DNA"/>
</dbReference>
<dbReference type="SUPFAM" id="SSF48008">
    <property type="entry name" value="GntR ligand-binding domain-like"/>
    <property type="match status" value="1"/>
</dbReference>
<comment type="caution">
    <text evidence="6">The sequence shown here is derived from an EMBL/GenBank/DDBJ whole genome shotgun (WGS) entry which is preliminary data.</text>
</comment>
<dbReference type="PANTHER" id="PTHR43537:SF5">
    <property type="entry name" value="UXU OPERON TRANSCRIPTIONAL REGULATOR"/>
    <property type="match status" value="1"/>
</dbReference>
<dbReference type="OrthoDB" id="9816161at2"/>
<protein>
    <submittedName>
        <fullName evidence="6">GntR family transcriptional regulator</fullName>
    </submittedName>
</protein>
<dbReference type="AlphaFoldDB" id="A0A4U6QCL3"/>
<gene>
    <name evidence="6" type="ORF">FDO65_16210</name>
</gene>
<feature type="domain" description="HTH gntR-type" evidence="5">
    <location>
        <begin position="38"/>
        <end position="105"/>
    </location>
</feature>
<dbReference type="Gene3D" id="1.20.120.530">
    <property type="entry name" value="GntR ligand-binding domain-like"/>
    <property type="match status" value="1"/>
</dbReference>
<dbReference type="SUPFAM" id="SSF46785">
    <property type="entry name" value="Winged helix' DNA-binding domain"/>
    <property type="match status" value="1"/>
</dbReference>
<keyword evidence="2" id="KW-0238">DNA-binding</keyword>
<dbReference type="Proteomes" id="UP000306985">
    <property type="component" value="Unassembled WGS sequence"/>
</dbReference>
<dbReference type="SMART" id="SM00345">
    <property type="entry name" value="HTH_GNTR"/>
    <property type="match status" value="1"/>
</dbReference>
<evidence type="ECO:0000256" key="4">
    <source>
        <dbReference type="SAM" id="MobiDB-lite"/>
    </source>
</evidence>
<evidence type="ECO:0000256" key="3">
    <source>
        <dbReference type="ARBA" id="ARBA00023163"/>
    </source>
</evidence>
<organism evidence="6 7">
    <name type="scientific">Nakamurella flava</name>
    <dbReference type="NCBI Taxonomy" id="2576308"/>
    <lineage>
        <taxon>Bacteria</taxon>
        <taxon>Bacillati</taxon>
        <taxon>Actinomycetota</taxon>
        <taxon>Actinomycetes</taxon>
        <taxon>Nakamurellales</taxon>
        <taxon>Nakamurellaceae</taxon>
        <taxon>Nakamurella</taxon>
    </lineage>
</organism>
<name>A0A4U6QCL3_9ACTN</name>
<dbReference type="InterPro" id="IPR036388">
    <property type="entry name" value="WH-like_DNA-bd_sf"/>
</dbReference>
<keyword evidence="7" id="KW-1185">Reference proteome</keyword>
<dbReference type="Pfam" id="PF07729">
    <property type="entry name" value="FCD"/>
    <property type="match status" value="1"/>
</dbReference>
<dbReference type="PROSITE" id="PS50949">
    <property type="entry name" value="HTH_GNTR"/>
    <property type="match status" value="1"/>
</dbReference>
<evidence type="ECO:0000259" key="5">
    <source>
        <dbReference type="PROSITE" id="PS50949"/>
    </source>
</evidence>
<dbReference type="InterPro" id="IPR036390">
    <property type="entry name" value="WH_DNA-bd_sf"/>
</dbReference>
<dbReference type="InterPro" id="IPR000524">
    <property type="entry name" value="Tscrpt_reg_HTH_GntR"/>
</dbReference>
<keyword evidence="3" id="KW-0804">Transcription</keyword>
<dbReference type="GO" id="GO:0003700">
    <property type="term" value="F:DNA-binding transcription factor activity"/>
    <property type="evidence" value="ECO:0007669"/>
    <property type="project" value="InterPro"/>
</dbReference>
<evidence type="ECO:0000256" key="1">
    <source>
        <dbReference type="ARBA" id="ARBA00023015"/>
    </source>
</evidence>
<dbReference type="PANTHER" id="PTHR43537">
    <property type="entry name" value="TRANSCRIPTIONAL REGULATOR, GNTR FAMILY"/>
    <property type="match status" value="1"/>
</dbReference>
<dbReference type="Gene3D" id="1.10.10.10">
    <property type="entry name" value="Winged helix-like DNA-binding domain superfamily/Winged helix DNA-binding domain"/>
    <property type="match status" value="1"/>
</dbReference>
<proteinExistence type="predicted"/>